<dbReference type="Pfam" id="PF04892">
    <property type="entry name" value="VanZ"/>
    <property type="match status" value="1"/>
</dbReference>
<sequence length="132" mass="14790">MKGNRKWCVTATAWCLLIAMATRHTGFTGESTGQLLENPLINPDILNYIIRKLVHLAAFGLLAVFFWLALRGKRYQYILAWGLATAYGAIDEWHQTFVPGRDGVFSDVLINSAGALIALSFVYVIQAKMERK</sequence>
<dbReference type="RefSeq" id="WP_385937736.1">
    <property type="nucleotide sequence ID" value="NZ_JBHSOZ010000002.1"/>
</dbReference>
<keyword evidence="1" id="KW-0472">Membrane</keyword>
<dbReference type="EMBL" id="JBHSOZ010000002">
    <property type="protein sequence ID" value="MFC5711458.1"/>
    <property type="molecule type" value="Genomic_DNA"/>
</dbReference>
<keyword evidence="4" id="KW-1185">Reference proteome</keyword>
<comment type="caution">
    <text evidence="3">The sequence shown here is derived from an EMBL/GenBank/DDBJ whole genome shotgun (WGS) entry which is preliminary data.</text>
</comment>
<organism evidence="3 4">
    <name type="scientific">Thalassorhabdus alkalitolerans</name>
    <dbReference type="NCBI Taxonomy" id="2282697"/>
    <lineage>
        <taxon>Bacteria</taxon>
        <taxon>Bacillati</taxon>
        <taxon>Bacillota</taxon>
        <taxon>Bacilli</taxon>
        <taxon>Bacillales</taxon>
        <taxon>Bacillaceae</taxon>
        <taxon>Thalassorhabdus</taxon>
    </lineage>
</organism>
<dbReference type="InterPro" id="IPR006976">
    <property type="entry name" value="VanZ-like"/>
</dbReference>
<evidence type="ECO:0000259" key="2">
    <source>
        <dbReference type="Pfam" id="PF04892"/>
    </source>
</evidence>
<feature type="transmembrane region" description="Helical" evidence="1">
    <location>
        <begin position="45"/>
        <end position="70"/>
    </location>
</feature>
<dbReference type="NCBIfam" id="NF037970">
    <property type="entry name" value="vanZ_1"/>
    <property type="match status" value="1"/>
</dbReference>
<evidence type="ECO:0000313" key="3">
    <source>
        <dbReference type="EMBL" id="MFC5711458.1"/>
    </source>
</evidence>
<name>A0ABW0YJV3_9BACI</name>
<dbReference type="Proteomes" id="UP001596142">
    <property type="component" value="Unassembled WGS sequence"/>
</dbReference>
<keyword evidence="1" id="KW-0812">Transmembrane</keyword>
<feature type="domain" description="VanZ-like" evidence="2">
    <location>
        <begin position="42"/>
        <end position="124"/>
    </location>
</feature>
<accession>A0ABW0YJV3</accession>
<reference evidence="4" key="1">
    <citation type="journal article" date="2019" name="Int. J. Syst. Evol. Microbiol.">
        <title>The Global Catalogue of Microorganisms (GCM) 10K type strain sequencing project: providing services to taxonomists for standard genome sequencing and annotation.</title>
        <authorList>
            <consortium name="The Broad Institute Genomics Platform"/>
            <consortium name="The Broad Institute Genome Sequencing Center for Infectious Disease"/>
            <person name="Wu L."/>
            <person name="Ma J."/>
        </authorList>
    </citation>
    <scope>NUCLEOTIDE SEQUENCE [LARGE SCALE GENOMIC DNA]</scope>
    <source>
        <strain evidence="4">CECT 7184</strain>
    </source>
</reference>
<evidence type="ECO:0000256" key="1">
    <source>
        <dbReference type="SAM" id="Phobius"/>
    </source>
</evidence>
<gene>
    <name evidence="3" type="ORF">ACFPU1_01545</name>
</gene>
<keyword evidence="1" id="KW-1133">Transmembrane helix</keyword>
<evidence type="ECO:0000313" key="4">
    <source>
        <dbReference type="Proteomes" id="UP001596142"/>
    </source>
</evidence>
<protein>
    <submittedName>
        <fullName evidence="3">VanZ family protein</fullName>
    </submittedName>
</protein>
<feature type="transmembrane region" description="Helical" evidence="1">
    <location>
        <begin position="108"/>
        <end position="125"/>
    </location>
</feature>
<proteinExistence type="predicted"/>